<organism evidence="1 2">
    <name type="scientific">Cylicocyclus nassatus</name>
    <name type="common">Nematode worm</name>
    <dbReference type="NCBI Taxonomy" id="53992"/>
    <lineage>
        <taxon>Eukaryota</taxon>
        <taxon>Metazoa</taxon>
        <taxon>Ecdysozoa</taxon>
        <taxon>Nematoda</taxon>
        <taxon>Chromadorea</taxon>
        <taxon>Rhabditida</taxon>
        <taxon>Rhabditina</taxon>
        <taxon>Rhabditomorpha</taxon>
        <taxon>Strongyloidea</taxon>
        <taxon>Strongylidae</taxon>
        <taxon>Cylicocyclus</taxon>
    </lineage>
</organism>
<evidence type="ECO:0000313" key="1">
    <source>
        <dbReference type="EMBL" id="CAJ0591351.1"/>
    </source>
</evidence>
<sequence>MDRHGLGFLTDSIGWLEQNNSLQIEMRPKGDTSASVQAQFVNATKMVCLNGNYVKFIFSLLSTGFSSFRSRREAEPFKLGFMCEGAELKCVGSTCSFCTDIKLTNRSVSTREKIFSCTPHIDVVDWVKSNVKHYWTKITNVFSGGAEPKEAEEQQSVFTSLLRWLI</sequence>
<comment type="caution">
    <text evidence="1">The sequence shown here is derived from an EMBL/GenBank/DDBJ whole genome shotgun (WGS) entry which is preliminary data.</text>
</comment>
<name>A0AA36GJ68_CYLNA</name>
<evidence type="ECO:0000313" key="2">
    <source>
        <dbReference type="Proteomes" id="UP001176961"/>
    </source>
</evidence>
<proteinExistence type="predicted"/>
<keyword evidence="2" id="KW-1185">Reference proteome</keyword>
<dbReference type="Proteomes" id="UP001176961">
    <property type="component" value="Unassembled WGS sequence"/>
</dbReference>
<gene>
    <name evidence="1" type="ORF">CYNAS_LOCUS3334</name>
</gene>
<protein>
    <submittedName>
        <fullName evidence="1">Uncharacterized protein</fullName>
    </submittedName>
</protein>
<reference evidence="1" key="1">
    <citation type="submission" date="2023-07" db="EMBL/GenBank/DDBJ databases">
        <authorList>
            <consortium name="CYATHOMIX"/>
        </authorList>
    </citation>
    <scope>NUCLEOTIDE SEQUENCE</scope>
    <source>
        <strain evidence="1">N/A</strain>
    </source>
</reference>
<dbReference type="AlphaFoldDB" id="A0AA36GJ68"/>
<dbReference type="EMBL" id="CATQJL010000001">
    <property type="protein sequence ID" value="CAJ0591351.1"/>
    <property type="molecule type" value="Genomic_DNA"/>
</dbReference>
<accession>A0AA36GJ68</accession>